<evidence type="ECO:0000313" key="4">
    <source>
        <dbReference type="EMBL" id="GAA0342475.1"/>
    </source>
</evidence>
<dbReference type="PANTHER" id="PTHR36540:SF1">
    <property type="entry name" value="PYRIMIDINE_PURINE NUCLEOSIDE PHOSPHORYLASE"/>
    <property type="match status" value="1"/>
</dbReference>
<protein>
    <recommendedName>
        <fullName evidence="3">Pyrimidine/purine nucleoside phosphorylase</fullName>
        <ecNumber evidence="3">2.4.2.1</ecNumber>
        <ecNumber evidence="3">2.4.2.2</ecNumber>
    </recommendedName>
    <alternativeName>
        <fullName evidence="3">Adenosine phosphorylase</fullName>
    </alternativeName>
    <alternativeName>
        <fullName evidence="3">Cytidine phosphorylase</fullName>
    </alternativeName>
    <alternativeName>
        <fullName evidence="3">Guanosine phosphorylase</fullName>
    </alternativeName>
    <alternativeName>
        <fullName evidence="3">Inosine phosphorylase</fullName>
    </alternativeName>
    <alternativeName>
        <fullName evidence="3">Thymidine phosphorylase</fullName>
    </alternativeName>
    <alternativeName>
        <fullName evidence="3">Uridine phosphorylase</fullName>
    </alternativeName>
    <alternativeName>
        <fullName evidence="3">Xanthosine phosphorylase</fullName>
    </alternativeName>
</protein>
<evidence type="ECO:0000313" key="5">
    <source>
        <dbReference type="Proteomes" id="UP001501757"/>
    </source>
</evidence>
<comment type="catalytic activity">
    <reaction evidence="3">
        <text>inosine + phosphate = alpha-D-ribose 1-phosphate + hypoxanthine</text>
        <dbReference type="Rhea" id="RHEA:27646"/>
        <dbReference type="ChEBI" id="CHEBI:17368"/>
        <dbReference type="ChEBI" id="CHEBI:17596"/>
        <dbReference type="ChEBI" id="CHEBI:43474"/>
        <dbReference type="ChEBI" id="CHEBI:57720"/>
        <dbReference type="EC" id="2.4.2.1"/>
    </reaction>
</comment>
<dbReference type="EC" id="2.4.2.1" evidence="3"/>
<organism evidence="4 5">
    <name type="scientific">Bowmanella denitrificans</name>
    <dbReference type="NCBI Taxonomy" id="366582"/>
    <lineage>
        <taxon>Bacteria</taxon>
        <taxon>Pseudomonadati</taxon>
        <taxon>Pseudomonadota</taxon>
        <taxon>Gammaproteobacteria</taxon>
        <taxon>Alteromonadales</taxon>
        <taxon>Alteromonadaceae</taxon>
        <taxon>Bowmanella</taxon>
    </lineage>
</organism>
<dbReference type="InterPro" id="IPR011051">
    <property type="entry name" value="RmlC_Cupin_sf"/>
</dbReference>
<dbReference type="Pfam" id="PF06865">
    <property type="entry name" value="Ppnp"/>
    <property type="match status" value="1"/>
</dbReference>
<comment type="catalytic activity">
    <reaction evidence="3">
        <text>adenosine + phosphate = alpha-D-ribose 1-phosphate + adenine</text>
        <dbReference type="Rhea" id="RHEA:27642"/>
        <dbReference type="ChEBI" id="CHEBI:16335"/>
        <dbReference type="ChEBI" id="CHEBI:16708"/>
        <dbReference type="ChEBI" id="CHEBI:43474"/>
        <dbReference type="ChEBI" id="CHEBI:57720"/>
        <dbReference type="EC" id="2.4.2.1"/>
    </reaction>
</comment>
<dbReference type="PANTHER" id="PTHR36540">
    <property type="entry name" value="PYRIMIDINE/PURINE NUCLEOSIDE PHOSPHORYLASE"/>
    <property type="match status" value="1"/>
</dbReference>
<dbReference type="HAMAP" id="MF_01537">
    <property type="entry name" value="Nucleos_phosphorylase_PpnP"/>
    <property type="match status" value="1"/>
</dbReference>
<accession>A0ABP3GFE9</accession>
<keyword evidence="5" id="KW-1185">Reference proteome</keyword>
<comment type="catalytic activity">
    <reaction evidence="3">
        <text>cytidine + phosphate = cytosine + alpha-D-ribose 1-phosphate</text>
        <dbReference type="Rhea" id="RHEA:52540"/>
        <dbReference type="ChEBI" id="CHEBI:16040"/>
        <dbReference type="ChEBI" id="CHEBI:17562"/>
        <dbReference type="ChEBI" id="CHEBI:43474"/>
        <dbReference type="ChEBI" id="CHEBI:57720"/>
        <dbReference type="EC" id="2.4.2.2"/>
    </reaction>
</comment>
<evidence type="ECO:0000256" key="3">
    <source>
        <dbReference type="HAMAP-Rule" id="MF_01537"/>
    </source>
</evidence>
<dbReference type="Gene3D" id="2.60.120.10">
    <property type="entry name" value="Jelly Rolls"/>
    <property type="match status" value="1"/>
</dbReference>
<dbReference type="EMBL" id="BAAAEI010000002">
    <property type="protein sequence ID" value="GAA0342475.1"/>
    <property type="molecule type" value="Genomic_DNA"/>
</dbReference>
<reference evidence="5" key="1">
    <citation type="journal article" date="2019" name="Int. J. Syst. Evol. Microbiol.">
        <title>The Global Catalogue of Microorganisms (GCM) 10K type strain sequencing project: providing services to taxonomists for standard genome sequencing and annotation.</title>
        <authorList>
            <consortium name="The Broad Institute Genomics Platform"/>
            <consortium name="The Broad Institute Genome Sequencing Center for Infectious Disease"/>
            <person name="Wu L."/>
            <person name="Ma J."/>
        </authorList>
    </citation>
    <scope>NUCLEOTIDE SEQUENCE [LARGE SCALE GENOMIC DNA]</scope>
    <source>
        <strain evidence="5">JCM 13378</strain>
    </source>
</reference>
<evidence type="ECO:0000256" key="2">
    <source>
        <dbReference type="ARBA" id="ARBA00022679"/>
    </source>
</evidence>
<dbReference type="InterPro" id="IPR009664">
    <property type="entry name" value="Ppnp"/>
</dbReference>
<gene>
    <name evidence="3" type="primary">ppnP</name>
    <name evidence="4" type="ORF">GCM10009092_03830</name>
</gene>
<comment type="catalytic activity">
    <reaction evidence="3">
        <text>guanosine + phosphate = alpha-D-ribose 1-phosphate + guanine</text>
        <dbReference type="Rhea" id="RHEA:13233"/>
        <dbReference type="ChEBI" id="CHEBI:16235"/>
        <dbReference type="ChEBI" id="CHEBI:16750"/>
        <dbReference type="ChEBI" id="CHEBI:43474"/>
        <dbReference type="ChEBI" id="CHEBI:57720"/>
        <dbReference type="EC" id="2.4.2.1"/>
    </reaction>
</comment>
<dbReference type="RefSeq" id="WP_102798076.1">
    <property type="nucleotide sequence ID" value="NZ_BAAAEI010000002.1"/>
</dbReference>
<dbReference type="InterPro" id="IPR014710">
    <property type="entry name" value="RmlC-like_jellyroll"/>
</dbReference>
<name>A0ABP3GFE9_9ALTE</name>
<comment type="similarity">
    <text evidence="3">Belongs to the nucleoside phosphorylase PpnP family.</text>
</comment>
<comment type="catalytic activity">
    <reaction evidence="3">
        <text>uridine + phosphate = alpha-D-ribose 1-phosphate + uracil</text>
        <dbReference type="Rhea" id="RHEA:24388"/>
        <dbReference type="ChEBI" id="CHEBI:16704"/>
        <dbReference type="ChEBI" id="CHEBI:17568"/>
        <dbReference type="ChEBI" id="CHEBI:43474"/>
        <dbReference type="ChEBI" id="CHEBI:57720"/>
        <dbReference type="EC" id="2.4.2.2"/>
    </reaction>
</comment>
<keyword evidence="2 3" id="KW-0808">Transferase</keyword>
<comment type="catalytic activity">
    <reaction evidence="3">
        <text>thymidine + phosphate = 2-deoxy-alpha-D-ribose 1-phosphate + thymine</text>
        <dbReference type="Rhea" id="RHEA:16037"/>
        <dbReference type="ChEBI" id="CHEBI:17748"/>
        <dbReference type="ChEBI" id="CHEBI:17821"/>
        <dbReference type="ChEBI" id="CHEBI:43474"/>
        <dbReference type="ChEBI" id="CHEBI:57259"/>
        <dbReference type="EC" id="2.4.2.2"/>
    </reaction>
</comment>
<comment type="catalytic activity">
    <reaction evidence="3">
        <text>a purine D-ribonucleoside + phosphate = a purine nucleobase + alpha-D-ribose 1-phosphate</text>
        <dbReference type="Rhea" id="RHEA:19805"/>
        <dbReference type="ChEBI" id="CHEBI:26386"/>
        <dbReference type="ChEBI" id="CHEBI:43474"/>
        <dbReference type="ChEBI" id="CHEBI:57720"/>
        <dbReference type="ChEBI" id="CHEBI:142355"/>
        <dbReference type="EC" id="2.4.2.1"/>
    </reaction>
</comment>
<keyword evidence="1 3" id="KW-0328">Glycosyltransferase</keyword>
<comment type="caution">
    <text evidence="4">The sequence shown here is derived from an EMBL/GenBank/DDBJ whole genome shotgun (WGS) entry which is preliminary data.</text>
</comment>
<comment type="catalytic activity">
    <reaction evidence="3">
        <text>xanthosine + phosphate = alpha-D-ribose 1-phosphate + xanthine</text>
        <dbReference type="Rhea" id="RHEA:27638"/>
        <dbReference type="ChEBI" id="CHEBI:17712"/>
        <dbReference type="ChEBI" id="CHEBI:18107"/>
        <dbReference type="ChEBI" id="CHEBI:43474"/>
        <dbReference type="ChEBI" id="CHEBI:57720"/>
        <dbReference type="EC" id="2.4.2.1"/>
    </reaction>
</comment>
<dbReference type="SUPFAM" id="SSF51182">
    <property type="entry name" value="RmlC-like cupins"/>
    <property type="match status" value="1"/>
</dbReference>
<sequence>MSQFDQVSIIRKANIYFDGKVTSRTVVFADGSRKTLGIMQPGEYEFATSEKELMEIQAGRLQVKLPDQDWQVFTGGQQFYVPANAAFQVKVEDVSDYCCSYLAD</sequence>
<proteinExistence type="inferred from homology"/>
<evidence type="ECO:0000256" key="1">
    <source>
        <dbReference type="ARBA" id="ARBA00022676"/>
    </source>
</evidence>
<comment type="function">
    <text evidence="3">Catalyzes the phosphorolysis of diverse nucleosides, yielding D-ribose 1-phosphate and the respective free bases. Can use uridine, adenosine, guanosine, cytidine, thymidine, inosine and xanthosine as substrates. Also catalyzes the reverse reactions.</text>
</comment>
<dbReference type="EC" id="2.4.2.2" evidence="3"/>
<dbReference type="Proteomes" id="UP001501757">
    <property type="component" value="Unassembled WGS sequence"/>
</dbReference>
<dbReference type="CDD" id="cd20296">
    <property type="entry name" value="cupin_PpnP-like"/>
    <property type="match status" value="1"/>
</dbReference>